<sequence length="363" mass="42375">MTLPLLNLLFLRQKRLSKMKKQIEQIKSVAEKEIKKAQNSQAIENLRIKYLGRKGKLTQVIKKISQIPKGKGQRREMGILLNEAKKKIQLAIAKQNQIIKRKKKNKNTWIDTTAPGQLPPIGHFHPITLAFREIWPLFERLGFTLVSYPEIEWEWFAFEALNMPTGHPARDDFETFFLDVKPHSKLGEMVLTPHTSSGQIREMRRINPPVRMINIAKCYRLNWDNTHTPMFHQFEGLVIDKNINLTHLKGIFEYFTKNFYGPERKIRLRPFHFQFTEPSFEVDIDCPICHGRGCRVCKSGWHELGGAGMIHPQVLKNGGIDPKKYSGFAFGWGVERTYMMKSGLKLNDIRILYENDLRFVEQF</sequence>
<keyword evidence="11 13" id="KW-0030">Aminoacyl-tRNA synthetase</keyword>
<evidence type="ECO:0000256" key="12">
    <source>
        <dbReference type="ARBA" id="ARBA00049255"/>
    </source>
</evidence>
<evidence type="ECO:0000256" key="7">
    <source>
        <dbReference type="ARBA" id="ARBA00022741"/>
    </source>
</evidence>
<dbReference type="SUPFAM" id="SSF46589">
    <property type="entry name" value="tRNA-binding arm"/>
    <property type="match status" value="1"/>
</dbReference>
<keyword evidence="5 13" id="KW-0436">Ligase</keyword>
<dbReference type="GO" id="GO:0005737">
    <property type="term" value="C:cytoplasm"/>
    <property type="evidence" value="ECO:0007669"/>
    <property type="project" value="UniProtKB-SubCell"/>
</dbReference>
<comment type="subcellular location">
    <subcellularLocation>
        <location evidence="1 13">Cytoplasm</location>
    </subcellularLocation>
</comment>
<evidence type="ECO:0000256" key="9">
    <source>
        <dbReference type="ARBA" id="ARBA00022842"/>
    </source>
</evidence>
<feature type="domain" description="Aminoacyl-transfer RNA synthetases class-II family profile" evidence="14">
    <location>
        <begin position="137"/>
        <end position="340"/>
    </location>
</feature>
<organism evidence="15 16">
    <name type="scientific">Candidatus Shapirobacteria bacterium CG09_land_8_20_14_0_10_38_17</name>
    <dbReference type="NCBI Taxonomy" id="1974884"/>
    <lineage>
        <taxon>Bacteria</taxon>
        <taxon>Candidatus Shapironibacteriota</taxon>
    </lineage>
</organism>
<reference evidence="16" key="1">
    <citation type="submission" date="2017-09" db="EMBL/GenBank/DDBJ databases">
        <title>Depth-based differentiation of microbial function through sediment-hosted aquifers and enrichment of novel symbionts in the deep terrestrial subsurface.</title>
        <authorList>
            <person name="Probst A.J."/>
            <person name="Ladd B."/>
            <person name="Jarett J.K."/>
            <person name="Geller-Mcgrath D.E."/>
            <person name="Sieber C.M.K."/>
            <person name="Emerson J.B."/>
            <person name="Anantharaman K."/>
            <person name="Thomas B.C."/>
            <person name="Malmstrom R."/>
            <person name="Stieglmeier M."/>
            <person name="Klingl A."/>
            <person name="Woyke T."/>
            <person name="Ryan C.M."/>
            <person name="Banfield J.F."/>
        </authorList>
    </citation>
    <scope>NUCLEOTIDE SEQUENCE [LARGE SCALE GENOMIC DNA]</scope>
</reference>
<evidence type="ECO:0000256" key="11">
    <source>
        <dbReference type="ARBA" id="ARBA00023146"/>
    </source>
</evidence>
<dbReference type="GO" id="GO:0005524">
    <property type="term" value="F:ATP binding"/>
    <property type="evidence" value="ECO:0007669"/>
    <property type="project" value="UniProtKB-UniRule"/>
</dbReference>
<keyword evidence="8 13" id="KW-0067">ATP-binding</keyword>
<dbReference type="GO" id="GO:0000287">
    <property type="term" value="F:magnesium ion binding"/>
    <property type="evidence" value="ECO:0007669"/>
    <property type="project" value="UniProtKB-UniRule"/>
</dbReference>
<evidence type="ECO:0000256" key="1">
    <source>
        <dbReference type="ARBA" id="ARBA00004496"/>
    </source>
</evidence>
<dbReference type="SUPFAM" id="SSF55681">
    <property type="entry name" value="Class II aaRS and biotin synthetases"/>
    <property type="match status" value="1"/>
</dbReference>
<dbReference type="CDD" id="cd00496">
    <property type="entry name" value="PheRS_alpha_core"/>
    <property type="match status" value="1"/>
</dbReference>
<protein>
    <recommendedName>
        <fullName evidence="13">Phenylalanine--tRNA ligase alpha subunit</fullName>
        <ecNumber evidence="13">6.1.1.20</ecNumber>
    </recommendedName>
    <alternativeName>
        <fullName evidence="13">Phenylalanyl-tRNA synthetase alpha subunit</fullName>
        <shortName evidence="13">PheRS</shortName>
    </alternativeName>
</protein>
<dbReference type="InterPro" id="IPR004529">
    <property type="entry name" value="Phe-tRNA-synth_IIc_asu"/>
</dbReference>
<evidence type="ECO:0000313" key="16">
    <source>
        <dbReference type="Proteomes" id="UP000231282"/>
    </source>
</evidence>
<dbReference type="Pfam" id="PF02912">
    <property type="entry name" value="Phe_tRNA-synt_N"/>
    <property type="match status" value="1"/>
</dbReference>
<dbReference type="InterPro" id="IPR010978">
    <property type="entry name" value="tRNA-bd_arm"/>
</dbReference>
<evidence type="ECO:0000256" key="3">
    <source>
        <dbReference type="ARBA" id="ARBA00011209"/>
    </source>
</evidence>
<dbReference type="Pfam" id="PF01409">
    <property type="entry name" value="tRNA-synt_2d"/>
    <property type="match status" value="1"/>
</dbReference>
<dbReference type="EMBL" id="PEZH01000006">
    <property type="protein sequence ID" value="PIS15384.1"/>
    <property type="molecule type" value="Genomic_DNA"/>
</dbReference>
<name>A0A2H0WRT8_9BACT</name>
<dbReference type="InterPro" id="IPR004188">
    <property type="entry name" value="Phe-tRNA_ligase_II_N"/>
</dbReference>
<dbReference type="InterPro" id="IPR006195">
    <property type="entry name" value="aa-tRNA-synth_II"/>
</dbReference>
<comment type="similarity">
    <text evidence="2 13">Belongs to the class-II aminoacyl-tRNA synthetase family. Phe-tRNA synthetase alpha subunit type 1 subfamily.</text>
</comment>
<comment type="cofactor">
    <cofactor evidence="13">
        <name>Mg(2+)</name>
        <dbReference type="ChEBI" id="CHEBI:18420"/>
    </cofactor>
    <text evidence="13">Binds 2 magnesium ions per tetramer.</text>
</comment>
<evidence type="ECO:0000256" key="13">
    <source>
        <dbReference type="HAMAP-Rule" id="MF_00281"/>
    </source>
</evidence>
<dbReference type="GO" id="GO:0004826">
    <property type="term" value="F:phenylalanine-tRNA ligase activity"/>
    <property type="evidence" value="ECO:0007669"/>
    <property type="project" value="UniProtKB-UniRule"/>
</dbReference>
<comment type="caution">
    <text evidence="15">The sequence shown here is derived from an EMBL/GenBank/DDBJ whole genome shotgun (WGS) entry which is preliminary data.</text>
</comment>
<accession>A0A2H0WRT8</accession>
<dbReference type="Proteomes" id="UP000231282">
    <property type="component" value="Unassembled WGS sequence"/>
</dbReference>
<keyword evidence="9 13" id="KW-0460">Magnesium</keyword>
<comment type="subunit">
    <text evidence="3 13">Tetramer of two alpha and two beta subunits.</text>
</comment>
<evidence type="ECO:0000256" key="4">
    <source>
        <dbReference type="ARBA" id="ARBA00022490"/>
    </source>
</evidence>
<evidence type="ECO:0000313" key="15">
    <source>
        <dbReference type="EMBL" id="PIS15384.1"/>
    </source>
</evidence>
<keyword evidence="6 13" id="KW-0479">Metal-binding</keyword>
<gene>
    <name evidence="13" type="primary">pheS</name>
    <name evidence="15" type="ORF">COT63_00275</name>
</gene>
<dbReference type="InterPro" id="IPR045864">
    <property type="entry name" value="aa-tRNA-synth_II/BPL/LPL"/>
</dbReference>
<evidence type="ECO:0000259" key="14">
    <source>
        <dbReference type="PROSITE" id="PS50862"/>
    </source>
</evidence>
<dbReference type="PROSITE" id="PS50862">
    <property type="entry name" value="AA_TRNA_LIGASE_II"/>
    <property type="match status" value="1"/>
</dbReference>
<evidence type="ECO:0000256" key="5">
    <source>
        <dbReference type="ARBA" id="ARBA00022598"/>
    </source>
</evidence>
<dbReference type="EC" id="6.1.1.20" evidence="13"/>
<proteinExistence type="inferred from homology"/>
<keyword evidence="4 13" id="KW-0963">Cytoplasm</keyword>
<dbReference type="PANTHER" id="PTHR11538">
    <property type="entry name" value="PHENYLALANYL-TRNA SYNTHETASE"/>
    <property type="match status" value="1"/>
</dbReference>
<dbReference type="InterPro" id="IPR002319">
    <property type="entry name" value="Phenylalanyl-tRNA_Synthase"/>
</dbReference>
<evidence type="ECO:0000256" key="10">
    <source>
        <dbReference type="ARBA" id="ARBA00022917"/>
    </source>
</evidence>
<dbReference type="Gene3D" id="3.30.930.10">
    <property type="entry name" value="Bira Bifunctional Protein, Domain 2"/>
    <property type="match status" value="1"/>
</dbReference>
<dbReference type="NCBIfam" id="TIGR00468">
    <property type="entry name" value="pheS"/>
    <property type="match status" value="1"/>
</dbReference>
<dbReference type="AlphaFoldDB" id="A0A2H0WRT8"/>
<comment type="catalytic activity">
    <reaction evidence="12 13">
        <text>tRNA(Phe) + L-phenylalanine + ATP = L-phenylalanyl-tRNA(Phe) + AMP + diphosphate + H(+)</text>
        <dbReference type="Rhea" id="RHEA:19413"/>
        <dbReference type="Rhea" id="RHEA-COMP:9668"/>
        <dbReference type="Rhea" id="RHEA-COMP:9699"/>
        <dbReference type="ChEBI" id="CHEBI:15378"/>
        <dbReference type="ChEBI" id="CHEBI:30616"/>
        <dbReference type="ChEBI" id="CHEBI:33019"/>
        <dbReference type="ChEBI" id="CHEBI:58095"/>
        <dbReference type="ChEBI" id="CHEBI:78442"/>
        <dbReference type="ChEBI" id="CHEBI:78531"/>
        <dbReference type="ChEBI" id="CHEBI:456215"/>
        <dbReference type="EC" id="6.1.1.20"/>
    </reaction>
</comment>
<dbReference type="GO" id="GO:0000049">
    <property type="term" value="F:tRNA binding"/>
    <property type="evidence" value="ECO:0007669"/>
    <property type="project" value="InterPro"/>
</dbReference>
<dbReference type="InterPro" id="IPR022911">
    <property type="entry name" value="Phe_tRNA_ligase_alpha1_bac"/>
</dbReference>
<evidence type="ECO:0000256" key="6">
    <source>
        <dbReference type="ARBA" id="ARBA00022723"/>
    </source>
</evidence>
<dbReference type="GO" id="GO:0006432">
    <property type="term" value="P:phenylalanyl-tRNA aminoacylation"/>
    <property type="evidence" value="ECO:0007669"/>
    <property type="project" value="UniProtKB-UniRule"/>
</dbReference>
<keyword evidence="10 13" id="KW-0648">Protein biosynthesis</keyword>
<evidence type="ECO:0000256" key="2">
    <source>
        <dbReference type="ARBA" id="ARBA00010207"/>
    </source>
</evidence>
<keyword evidence="7 13" id="KW-0547">Nucleotide-binding</keyword>
<dbReference type="HAMAP" id="MF_00281">
    <property type="entry name" value="Phe_tRNA_synth_alpha1"/>
    <property type="match status" value="1"/>
</dbReference>
<feature type="binding site" evidence="13">
    <location>
        <position position="277"/>
    </location>
    <ligand>
        <name>Mg(2+)</name>
        <dbReference type="ChEBI" id="CHEBI:18420"/>
        <note>shared with beta subunit</note>
    </ligand>
</feature>
<evidence type="ECO:0000256" key="8">
    <source>
        <dbReference type="ARBA" id="ARBA00022840"/>
    </source>
</evidence>
<dbReference type="PANTHER" id="PTHR11538:SF41">
    <property type="entry name" value="PHENYLALANINE--TRNA LIGASE, MITOCHONDRIAL"/>
    <property type="match status" value="1"/>
</dbReference>